<dbReference type="KEGG" id="srhi:H9L12_11680"/>
<dbReference type="AlphaFoldDB" id="A0A7G9SEM7"/>
<dbReference type="RefSeq" id="WP_187543283.1">
    <property type="nucleotide sequence ID" value="NZ_CP060717.1"/>
</dbReference>
<dbReference type="GO" id="GO:0019632">
    <property type="term" value="P:shikimate metabolic process"/>
    <property type="evidence" value="ECO:0007669"/>
    <property type="project" value="TreeGrafter"/>
</dbReference>
<name>A0A7G9SEM7_9SPHN</name>
<dbReference type="PANTHER" id="PTHR21089">
    <property type="entry name" value="SHIKIMATE DEHYDROGENASE"/>
    <property type="match status" value="1"/>
</dbReference>
<dbReference type="GO" id="GO:0005829">
    <property type="term" value="C:cytosol"/>
    <property type="evidence" value="ECO:0007669"/>
    <property type="project" value="TreeGrafter"/>
</dbReference>
<feature type="domain" description="Shikimate dehydrogenase substrate binding N-terminal" evidence="4">
    <location>
        <begin position="12"/>
        <end position="94"/>
    </location>
</feature>
<evidence type="ECO:0000259" key="5">
    <source>
        <dbReference type="Pfam" id="PF18317"/>
    </source>
</evidence>
<keyword evidence="3" id="KW-0028">Amino-acid biosynthesis</keyword>
<organism evidence="6 7">
    <name type="scientific">Sphingomonas rhizophila</name>
    <dbReference type="NCBI Taxonomy" id="2071607"/>
    <lineage>
        <taxon>Bacteria</taxon>
        <taxon>Pseudomonadati</taxon>
        <taxon>Pseudomonadota</taxon>
        <taxon>Alphaproteobacteria</taxon>
        <taxon>Sphingomonadales</taxon>
        <taxon>Sphingomonadaceae</taxon>
        <taxon>Sphingomonas</taxon>
    </lineage>
</organism>
<feature type="domain" description="SDH C-terminal" evidence="5">
    <location>
        <begin position="241"/>
        <end position="264"/>
    </location>
</feature>
<dbReference type="GO" id="GO:0050661">
    <property type="term" value="F:NADP binding"/>
    <property type="evidence" value="ECO:0007669"/>
    <property type="project" value="TreeGrafter"/>
</dbReference>
<evidence type="ECO:0000256" key="3">
    <source>
        <dbReference type="ARBA" id="ARBA00023141"/>
    </source>
</evidence>
<keyword evidence="2" id="KW-0560">Oxidoreductase</keyword>
<dbReference type="InterPro" id="IPR036291">
    <property type="entry name" value="NAD(P)-bd_dom_sf"/>
</dbReference>
<accession>A0A7G9SEM7</accession>
<keyword evidence="7" id="KW-1185">Reference proteome</keyword>
<dbReference type="EMBL" id="CP060717">
    <property type="protein sequence ID" value="QNN66302.1"/>
    <property type="molecule type" value="Genomic_DNA"/>
</dbReference>
<dbReference type="GO" id="GO:0009073">
    <property type="term" value="P:aromatic amino acid family biosynthetic process"/>
    <property type="evidence" value="ECO:0007669"/>
    <property type="project" value="UniProtKB-KW"/>
</dbReference>
<proteinExistence type="predicted"/>
<dbReference type="Pfam" id="PF18317">
    <property type="entry name" value="SDH_C"/>
    <property type="match status" value="1"/>
</dbReference>
<dbReference type="SUPFAM" id="SSF53223">
    <property type="entry name" value="Aminoacid dehydrogenase-like, N-terminal domain"/>
    <property type="match status" value="1"/>
</dbReference>
<dbReference type="PANTHER" id="PTHR21089:SF1">
    <property type="entry name" value="BIFUNCTIONAL 3-DEHYDROQUINATE DEHYDRATASE_SHIKIMATE DEHYDROGENASE, CHLOROPLASTIC"/>
    <property type="match status" value="1"/>
</dbReference>
<keyword evidence="3" id="KW-0057">Aromatic amino acid biosynthesis</keyword>
<reference evidence="6 7" key="1">
    <citation type="submission" date="2020-08" db="EMBL/GenBank/DDBJ databases">
        <title>Genome sequence of Sphingomonas rhizophila KACC 19189T.</title>
        <authorList>
            <person name="Hyun D.-W."/>
            <person name="Bae J.-W."/>
        </authorList>
    </citation>
    <scope>NUCLEOTIDE SEQUENCE [LARGE SCALE GENOMIC DNA]</scope>
    <source>
        <strain evidence="6 7">KACC 19189</strain>
    </source>
</reference>
<dbReference type="InterPro" id="IPR041121">
    <property type="entry name" value="SDH_C"/>
</dbReference>
<evidence type="ECO:0000313" key="7">
    <source>
        <dbReference type="Proteomes" id="UP000515955"/>
    </source>
</evidence>
<dbReference type="InterPro" id="IPR022893">
    <property type="entry name" value="Shikimate_DH_fam"/>
</dbReference>
<evidence type="ECO:0000256" key="1">
    <source>
        <dbReference type="ARBA" id="ARBA00004871"/>
    </source>
</evidence>
<dbReference type="GO" id="GO:0004764">
    <property type="term" value="F:shikimate 3-dehydrogenase (NADP+) activity"/>
    <property type="evidence" value="ECO:0007669"/>
    <property type="project" value="InterPro"/>
</dbReference>
<evidence type="ECO:0000259" key="4">
    <source>
        <dbReference type="Pfam" id="PF08501"/>
    </source>
</evidence>
<dbReference type="Proteomes" id="UP000515955">
    <property type="component" value="Chromosome"/>
</dbReference>
<sequence>MTSSASHSFAEVIGDPIDHSKSPLIHNFWLKTLEIDAEYRRRRVDLSGLAQYIAEVRADPAWRGSNVTMPLKLDALHLADEASDRAIAAGAANLLRFRDGKLWAGNTDVGAIAILLDRAAKSGGDAGSVTLLGNGGAARGALVALRLLNITNVRIQARDLGAARKLAVEFGLREPPVPLTHRIGSGILINATPLGMAGQDCLNCDLGEMPDHAIVFDMVTLPVETDLISAARARHLRVITGLDMLVEQAATSFKLIFDRDAPRDRDPELMKLLRA</sequence>
<evidence type="ECO:0000313" key="6">
    <source>
        <dbReference type="EMBL" id="QNN66302.1"/>
    </source>
</evidence>
<dbReference type="Gene3D" id="3.40.50.10860">
    <property type="entry name" value="Leucine Dehydrogenase, chain A, domain 1"/>
    <property type="match status" value="1"/>
</dbReference>
<dbReference type="Gene3D" id="3.40.50.720">
    <property type="entry name" value="NAD(P)-binding Rossmann-like Domain"/>
    <property type="match status" value="1"/>
</dbReference>
<dbReference type="InterPro" id="IPR013708">
    <property type="entry name" value="Shikimate_DH-bd_N"/>
</dbReference>
<evidence type="ECO:0000256" key="2">
    <source>
        <dbReference type="ARBA" id="ARBA00023002"/>
    </source>
</evidence>
<dbReference type="InterPro" id="IPR046346">
    <property type="entry name" value="Aminoacid_DH-like_N_sf"/>
</dbReference>
<comment type="pathway">
    <text evidence="1">Metabolic intermediate biosynthesis; chorismate biosynthesis; chorismate from D-erythrose 4-phosphate and phosphoenolpyruvate: step 4/7.</text>
</comment>
<dbReference type="Pfam" id="PF08501">
    <property type="entry name" value="Shikimate_dh_N"/>
    <property type="match status" value="1"/>
</dbReference>
<protein>
    <submittedName>
        <fullName evidence="6">Shikimate dehydrogenase</fullName>
    </submittedName>
</protein>
<dbReference type="CDD" id="cd01065">
    <property type="entry name" value="NAD_bind_Shikimate_DH"/>
    <property type="match status" value="1"/>
</dbReference>
<gene>
    <name evidence="6" type="ORF">H9L12_11680</name>
</gene>
<dbReference type="SUPFAM" id="SSF51735">
    <property type="entry name" value="NAD(P)-binding Rossmann-fold domains"/>
    <property type="match status" value="1"/>
</dbReference>
<dbReference type="GO" id="GO:0009423">
    <property type="term" value="P:chorismate biosynthetic process"/>
    <property type="evidence" value="ECO:0007669"/>
    <property type="project" value="TreeGrafter"/>
</dbReference>